<dbReference type="HOGENOM" id="CLU_2427168_0_0_1"/>
<dbReference type="EMBL" id="KL142397">
    <property type="protein sequence ID" value="KDR70352.1"/>
    <property type="molecule type" value="Genomic_DNA"/>
</dbReference>
<gene>
    <name evidence="2" type="ORF">GALMADRAFT_144659</name>
</gene>
<proteinExistence type="predicted"/>
<keyword evidence="3" id="KW-1185">Reference proteome</keyword>
<evidence type="ECO:0000313" key="3">
    <source>
        <dbReference type="Proteomes" id="UP000027222"/>
    </source>
</evidence>
<sequence>MTDIESCIHFKLVPADLSTDKAKAARVVMLSDKISYELTKKGRARGIDDAVAIIRVEELTPLSFQQLISKSKRLEAPLDLQALVYARHGYR</sequence>
<evidence type="ECO:0000313" key="2">
    <source>
        <dbReference type="EMBL" id="KDR70352.1"/>
    </source>
</evidence>
<dbReference type="Gene3D" id="3.40.50.11610">
    <property type="entry name" value="Multifunctional 2-oxoglutarate metabolism enzyme, C-terminal domain"/>
    <property type="match status" value="1"/>
</dbReference>
<dbReference type="InterPro" id="IPR031717">
    <property type="entry name" value="ODO-1/KGD_C"/>
</dbReference>
<protein>
    <recommendedName>
        <fullName evidence="1">2-oxoglutarate dehydrogenase E1 component/KDG C-terminal domain-containing protein</fullName>
    </recommendedName>
</protein>
<dbReference type="Pfam" id="PF16870">
    <property type="entry name" value="OxoGdeHyase_C"/>
    <property type="match status" value="1"/>
</dbReference>
<dbReference type="OrthoDB" id="413077at2759"/>
<evidence type="ECO:0000259" key="1">
    <source>
        <dbReference type="Pfam" id="PF16870"/>
    </source>
</evidence>
<feature type="domain" description="2-oxoglutarate dehydrogenase E1 component/KDG C-terminal" evidence="1">
    <location>
        <begin position="3"/>
        <end position="74"/>
    </location>
</feature>
<accession>A0A067SK15</accession>
<dbReference type="InterPro" id="IPR042179">
    <property type="entry name" value="KGD_C_sf"/>
</dbReference>
<name>A0A067SK15_GALM3</name>
<dbReference type="AlphaFoldDB" id="A0A067SK15"/>
<reference evidence="3" key="1">
    <citation type="journal article" date="2014" name="Proc. Natl. Acad. Sci. U.S.A.">
        <title>Extensive sampling of basidiomycete genomes demonstrates inadequacy of the white-rot/brown-rot paradigm for wood decay fungi.</title>
        <authorList>
            <person name="Riley R."/>
            <person name="Salamov A.A."/>
            <person name="Brown D.W."/>
            <person name="Nagy L.G."/>
            <person name="Floudas D."/>
            <person name="Held B.W."/>
            <person name="Levasseur A."/>
            <person name="Lombard V."/>
            <person name="Morin E."/>
            <person name="Otillar R."/>
            <person name="Lindquist E.A."/>
            <person name="Sun H."/>
            <person name="LaButti K.M."/>
            <person name="Schmutz J."/>
            <person name="Jabbour D."/>
            <person name="Luo H."/>
            <person name="Baker S.E."/>
            <person name="Pisabarro A.G."/>
            <person name="Walton J.D."/>
            <person name="Blanchette R.A."/>
            <person name="Henrissat B."/>
            <person name="Martin F."/>
            <person name="Cullen D."/>
            <person name="Hibbett D.S."/>
            <person name="Grigoriev I.V."/>
        </authorList>
    </citation>
    <scope>NUCLEOTIDE SEQUENCE [LARGE SCALE GENOMIC DNA]</scope>
    <source>
        <strain evidence="3">CBS 339.88</strain>
    </source>
</reference>
<dbReference type="Proteomes" id="UP000027222">
    <property type="component" value="Unassembled WGS sequence"/>
</dbReference>
<organism evidence="2 3">
    <name type="scientific">Galerina marginata (strain CBS 339.88)</name>
    <dbReference type="NCBI Taxonomy" id="685588"/>
    <lineage>
        <taxon>Eukaryota</taxon>
        <taxon>Fungi</taxon>
        <taxon>Dikarya</taxon>
        <taxon>Basidiomycota</taxon>
        <taxon>Agaricomycotina</taxon>
        <taxon>Agaricomycetes</taxon>
        <taxon>Agaricomycetidae</taxon>
        <taxon>Agaricales</taxon>
        <taxon>Agaricineae</taxon>
        <taxon>Strophariaceae</taxon>
        <taxon>Galerina</taxon>
    </lineage>
</organism>